<evidence type="ECO:0000313" key="4">
    <source>
        <dbReference type="EMBL" id="VVC88286.1"/>
    </source>
</evidence>
<feature type="chain" id="PRO_5022887936" description="Acyltransferase 3 domain-containing protein" evidence="2">
    <location>
        <begin position="19"/>
        <end position="476"/>
    </location>
</feature>
<gene>
    <name evidence="4" type="ORF">LSINAPIS_LOCUS1701</name>
</gene>
<dbReference type="InterPro" id="IPR002656">
    <property type="entry name" value="Acyl_transf_3_dom"/>
</dbReference>
<dbReference type="AlphaFoldDB" id="A0A5E4PSP8"/>
<dbReference type="Pfam" id="PF01757">
    <property type="entry name" value="Acyl_transf_3"/>
    <property type="match status" value="1"/>
</dbReference>
<evidence type="ECO:0000256" key="2">
    <source>
        <dbReference type="SAM" id="SignalP"/>
    </source>
</evidence>
<dbReference type="EMBL" id="FZQP02000282">
    <property type="protein sequence ID" value="VVC88286.1"/>
    <property type="molecule type" value="Genomic_DNA"/>
</dbReference>
<keyword evidence="2" id="KW-0732">Signal</keyword>
<feature type="transmembrane region" description="Helical" evidence="1">
    <location>
        <begin position="426"/>
        <end position="447"/>
    </location>
</feature>
<keyword evidence="5" id="KW-1185">Reference proteome</keyword>
<feature type="transmembrane region" description="Helical" evidence="1">
    <location>
        <begin position="103"/>
        <end position="123"/>
    </location>
</feature>
<dbReference type="InterPro" id="IPR052728">
    <property type="entry name" value="O2_lipid_transport_reg"/>
</dbReference>
<protein>
    <recommendedName>
        <fullName evidence="3">Acyltransferase 3 domain-containing protein</fullName>
    </recommendedName>
</protein>
<feature type="transmembrane region" description="Helical" evidence="1">
    <location>
        <begin position="384"/>
        <end position="406"/>
    </location>
</feature>
<feature type="transmembrane region" description="Helical" evidence="1">
    <location>
        <begin position="287"/>
        <end position="306"/>
    </location>
</feature>
<organism evidence="4 5">
    <name type="scientific">Leptidea sinapis</name>
    <dbReference type="NCBI Taxonomy" id="189913"/>
    <lineage>
        <taxon>Eukaryota</taxon>
        <taxon>Metazoa</taxon>
        <taxon>Ecdysozoa</taxon>
        <taxon>Arthropoda</taxon>
        <taxon>Hexapoda</taxon>
        <taxon>Insecta</taxon>
        <taxon>Pterygota</taxon>
        <taxon>Neoptera</taxon>
        <taxon>Endopterygota</taxon>
        <taxon>Lepidoptera</taxon>
        <taxon>Glossata</taxon>
        <taxon>Ditrysia</taxon>
        <taxon>Papilionoidea</taxon>
        <taxon>Pieridae</taxon>
        <taxon>Dismorphiinae</taxon>
        <taxon>Leptidea</taxon>
    </lineage>
</organism>
<proteinExistence type="predicted"/>
<feature type="transmembrane region" description="Helical" evidence="1">
    <location>
        <begin position="144"/>
        <end position="162"/>
    </location>
</feature>
<evidence type="ECO:0000313" key="5">
    <source>
        <dbReference type="Proteomes" id="UP000324832"/>
    </source>
</evidence>
<keyword evidence="1" id="KW-1133">Transmembrane helix</keyword>
<evidence type="ECO:0000256" key="1">
    <source>
        <dbReference type="SAM" id="Phobius"/>
    </source>
</evidence>
<sequence length="476" mass="53177">MVVLTLAFVSTTLDLTLSDHARKERGWALSWSVVRSWRALTAGTPRPRPSAPDLRTFDGLRVFCMMAVILEHVCWLASLSYVADARYSELTRRDYDAMLMTNSTLVVQIFFLMASFLLAHKILQQRRKNLPLMKTFFETILNRIVRISPSNFVVVWFVATWMERLGDGPLWKPLVGGEAAVCRRKWWTHLIYMNNVIYPDDKCLIQTWYLAADMQLYVVALLATLLLRGRRAAVPLLAGLFIFVTGINFTLACLWRLVPTFVLHRPESVLVAYGGEPSFNVLYQSPLGNASASLAGLLLAHLHHALGDAGVRIADHKVFRAVSVLCAPAALGWAALSPRLLGGGVPHPMAAAALAALERPVFVLLVTVALLGAINGVKSWWRTWLSHFGSVAPRLSFGALLLHLSLNKALLATRLQPIQLDRPHVFFQWFGVGVLSYSAAIPLALLVEFPTQRLYKEVTELINKYKQPTQDIKMDT</sequence>
<feature type="transmembrane region" description="Helical" evidence="1">
    <location>
        <begin position="62"/>
        <end position="83"/>
    </location>
</feature>
<feature type="transmembrane region" description="Helical" evidence="1">
    <location>
        <begin position="234"/>
        <end position="258"/>
    </location>
</feature>
<keyword evidence="1" id="KW-0812">Transmembrane</keyword>
<accession>A0A5E4PSP8</accession>
<reference evidence="4 5" key="1">
    <citation type="submission" date="2017-07" db="EMBL/GenBank/DDBJ databases">
        <authorList>
            <person name="Talla V."/>
            <person name="Backstrom N."/>
        </authorList>
    </citation>
    <scope>NUCLEOTIDE SEQUENCE [LARGE SCALE GENOMIC DNA]</scope>
</reference>
<feature type="transmembrane region" description="Helical" evidence="1">
    <location>
        <begin position="208"/>
        <end position="227"/>
    </location>
</feature>
<dbReference type="Proteomes" id="UP000324832">
    <property type="component" value="Unassembled WGS sequence"/>
</dbReference>
<dbReference type="PANTHER" id="PTHR11161">
    <property type="entry name" value="O-ACYLTRANSFERASE"/>
    <property type="match status" value="1"/>
</dbReference>
<feature type="domain" description="Acyltransferase 3" evidence="3">
    <location>
        <begin position="57"/>
        <end position="443"/>
    </location>
</feature>
<evidence type="ECO:0000259" key="3">
    <source>
        <dbReference type="Pfam" id="PF01757"/>
    </source>
</evidence>
<feature type="transmembrane region" description="Helical" evidence="1">
    <location>
        <begin position="318"/>
        <end position="336"/>
    </location>
</feature>
<keyword evidence="1" id="KW-0472">Membrane</keyword>
<name>A0A5E4PSP8_9NEOP</name>
<feature type="transmembrane region" description="Helical" evidence="1">
    <location>
        <begin position="348"/>
        <end position="372"/>
    </location>
</feature>
<feature type="signal peptide" evidence="2">
    <location>
        <begin position="1"/>
        <end position="18"/>
    </location>
</feature>
<dbReference type="PANTHER" id="PTHR11161:SF22">
    <property type="entry name" value="ACYLTRANSFERASE 3 DOMAIN-CONTAINING PROTEIN-RELATED"/>
    <property type="match status" value="1"/>
</dbReference>
<dbReference type="GO" id="GO:0016747">
    <property type="term" value="F:acyltransferase activity, transferring groups other than amino-acyl groups"/>
    <property type="evidence" value="ECO:0007669"/>
    <property type="project" value="InterPro"/>
</dbReference>